<organism evidence="1 2">
    <name type="scientific">Phyllobacterium salinisoli</name>
    <dbReference type="NCBI Taxonomy" id="1899321"/>
    <lineage>
        <taxon>Bacteria</taxon>
        <taxon>Pseudomonadati</taxon>
        <taxon>Pseudomonadota</taxon>
        <taxon>Alphaproteobacteria</taxon>
        <taxon>Hyphomicrobiales</taxon>
        <taxon>Phyllobacteriaceae</taxon>
        <taxon>Phyllobacterium</taxon>
    </lineage>
</organism>
<dbReference type="AlphaFoldDB" id="A0A368K8T8"/>
<protein>
    <submittedName>
        <fullName evidence="1">Uncharacterized protein</fullName>
    </submittedName>
</protein>
<name>A0A368K8T8_9HYPH</name>
<evidence type="ECO:0000313" key="1">
    <source>
        <dbReference type="EMBL" id="RCS25778.1"/>
    </source>
</evidence>
<dbReference type="Proteomes" id="UP000253420">
    <property type="component" value="Unassembled WGS sequence"/>
</dbReference>
<reference evidence="1 2" key="1">
    <citation type="submission" date="2018-07" db="EMBL/GenBank/DDBJ databases">
        <title>The draft genome of Phyllobacterium salinisoli.</title>
        <authorList>
            <person name="Liu L."/>
            <person name="Li L."/>
            <person name="Zhang X."/>
            <person name="Liang L."/>
        </authorList>
    </citation>
    <scope>NUCLEOTIDE SEQUENCE [LARGE SCALE GENOMIC DNA]</scope>
    <source>
        <strain evidence="1 2">LLAN61</strain>
    </source>
</reference>
<sequence length="242" mass="27243">MAPIQISGIYGEYGANLSRDAESKDDDVEEDNEKEYIAFPEEAIKYLPAEWQEHIYAIKEEGQTVLASVDENLNNLNRLVHAFPTMASLRYIQHRLVSTKFKATMEWALENDMLTLAFVTTYCRLVDGGLGSGVSRKALPAKLRPVHDRIVDLRNKRYAHNAGHDTISGNLAIGFEGGKFDLGVTFNMGFHVGGALEWEPLVIFLDELMISRLQKQLEKLKEKTGREWSFPSGPPPTWVSSD</sequence>
<proteinExistence type="predicted"/>
<dbReference type="EMBL" id="QOZG01000001">
    <property type="protein sequence ID" value="RCS25778.1"/>
    <property type="molecule type" value="Genomic_DNA"/>
</dbReference>
<evidence type="ECO:0000313" key="2">
    <source>
        <dbReference type="Proteomes" id="UP000253420"/>
    </source>
</evidence>
<accession>A0A368K8T8</accession>
<gene>
    <name evidence="1" type="ORF">DUT91_03160</name>
</gene>
<comment type="caution">
    <text evidence="1">The sequence shown here is derived from an EMBL/GenBank/DDBJ whole genome shotgun (WGS) entry which is preliminary data.</text>
</comment>
<keyword evidence="2" id="KW-1185">Reference proteome</keyword>
<dbReference type="OrthoDB" id="1265701at2"/>
<dbReference type="RefSeq" id="WP_114438869.1">
    <property type="nucleotide sequence ID" value="NZ_QOZG01000001.1"/>
</dbReference>